<proteinExistence type="predicted"/>
<feature type="domain" description="NB-ARC" evidence="1">
    <location>
        <begin position="77"/>
        <end position="133"/>
    </location>
</feature>
<feature type="non-terminal residue" evidence="2">
    <location>
        <position position="133"/>
    </location>
</feature>
<reference evidence="2" key="1">
    <citation type="submission" date="2022-06" db="EMBL/GenBank/DDBJ databases">
        <title>Uncovering the hologenomic basis of an extraordinary plant invasion.</title>
        <authorList>
            <person name="Bieker V.C."/>
            <person name="Martin M.D."/>
            <person name="Gilbert T."/>
            <person name="Hodgins K."/>
            <person name="Battlay P."/>
            <person name="Petersen B."/>
            <person name="Wilson J."/>
        </authorList>
    </citation>
    <scope>NUCLEOTIDE SEQUENCE</scope>
    <source>
        <strain evidence="2">AA19_3_7</strain>
        <tissue evidence="2">Leaf</tissue>
    </source>
</reference>
<dbReference type="AlphaFoldDB" id="A0AAD5CWE0"/>
<dbReference type="InterPro" id="IPR002182">
    <property type="entry name" value="NB-ARC"/>
</dbReference>
<dbReference type="PANTHER" id="PTHR19338:SF0">
    <property type="entry name" value="MITOCHONDRIAL IMPORT INNER MEMBRANE TRANSLOCASE SUBUNIT TIM13"/>
    <property type="match status" value="1"/>
</dbReference>
<keyword evidence="3" id="KW-1185">Reference proteome</keyword>
<dbReference type="InterPro" id="IPR027417">
    <property type="entry name" value="P-loop_NTPase"/>
</dbReference>
<gene>
    <name evidence="2" type="ORF">M8C21_000114</name>
</gene>
<dbReference type="Gene3D" id="3.40.50.300">
    <property type="entry name" value="P-loop containing nucleotide triphosphate hydrolases"/>
    <property type="match status" value="1"/>
</dbReference>
<protein>
    <recommendedName>
        <fullName evidence="1">NB-ARC domain-containing protein</fullName>
    </recommendedName>
</protein>
<accession>A0AAD5CWE0</accession>
<dbReference type="Pfam" id="PF00931">
    <property type="entry name" value="NB-ARC"/>
    <property type="match status" value="1"/>
</dbReference>
<evidence type="ECO:0000313" key="3">
    <source>
        <dbReference type="Proteomes" id="UP001206925"/>
    </source>
</evidence>
<dbReference type="GO" id="GO:0043531">
    <property type="term" value="F:ADP binding"/>
    <property type="evidence" value="ECO:0007669"/>
    <property type="project" value="InterPro"/>
</dbReference>
<dbReference type="Proteomes" id="UP001206925">
    <property type="component" value="Unassembled WGS sequence"/>
</dbReference>
<dbReference type="SUPFAM" id="SSF52540">
    <property type="entry name" value="P-loop containing nucleoside triphosphate hydrolases"/>
    <property type="match status" value="1"/>
</dbReference>
<dbReference type="EMBL" id="JAMZMK010006501">
    <property type="protein sequence ID" value="KAI7748575.1"/>
    <property type="molecule type" value="Genomic_DNA"/>
</dbReference>
<sequence>MPLFSLIGMLYSDNQVPLIIISGSRRIAESFDGLRNHLRDMMQGYENEEVQALLEEMEELTSVMPLQGEEAVVGFDDEVEILLDQLTGTCTKRLQIISIAGMAGLGKTTLAKKLYTDPLIEYMFDFRAWTCVS</sequence>
<evidence type="ECO:0000313" key="2">
    <source>
        <dbReference type="EMBL" id="KAI7748575.1"/>
    </source>
</evidence>
<evidence type="ECO:0000259" key="1">
    <source>
        <dbReference type="Pfam" id="PF00931"/>
    </source>
</evidence>
<name>A0AAD5CWE0_AMBAR</name>
<comment type="caution">
    <text evidence="2">The sequence shown here is derived from an EMBL/GenBank/DDBJ whole genome shotgun (WGS) entry which is preliminary data.</text>
</comment>
<dbReference type="PANTHER" id="PTHR19338">
    <property type="entry name" value="TRANSLOCASE OF INNER MITOCHONDRIAL MEMBRANE 13 HOMOLOG"/>
    <property type="match status" value="1"/>
</dbReference>
<organism evidence="2 3">
    <name type="scientific">Ambrosia artemisiifolia</name>
    <name type="common">Common ragweed</name>
    <dbReference type="NCBI Taxonomy" id="4212"/>
    <lineage>
        <taxon>Eukaryota</taxon>
        <taxon>Viridiplantae</taxon>
        <taxon>Streptophyta</taxon>
        <taxon>Embryophyta</taxon>
        <taxon>Tracheophyta</taxon>
        <taxon>Spermatophyta</taxon>
        <taxon>Magnoliopsida</taxon>
        <taxon>eudicotyledons</taxon>
        <taxon>Gunneridae</taxon>
        <taxon>Pentapetalae</taxon>
        <taxon>asterids</taxon>
        <taxon>campanulids</taxon>
        <taxon>Asterales</taxon>
        <taxon>Asteraceae</taxon>
        <taxon>Asteroideae</taxon>
        <taxon>Heliantheae alliance</taxon>
        <taxon>Heliantheae</taxon>
        <taxon>Ambrosia</taxon>
    </lineage>
</organism>